<keyword evidence="7" id="KW-0106">Calcium</keyword>
<dbReference type="InterPro" id="IPR033113">
    <property type="entry name" value="PLA2_histidine"/>
</dbReference>
<name>A0A9P0GQU4_9CUCU</name>
<dbReference type="PANTHER" id="PTHR48070">
    <property type="entry name" value="ESTERASE OVCA2"/>
    <property type="match status" value="1"/>
</dbReference>
<dbReference type="Pfam" id="PF03959">
    <property type="entry name" value="FSH1"/>
    <property type="match status" value="2"/>
</dbReference>
<protein>
    <recommendedName>
        <fullName evidence="10">Phospholipase A2-like central domain-containing protein</fullName>
    </recommendedName>
</protein>
<dbReference type="AlphaFoldDB" id="A0A9P0GQU4"/>
<dbReference type="GO" id="GO:0016042">
    <property type="term" value="P:lipid catabolic process"/>
    <property type="evidence" value="ECO:0007669"/>
    <property type="project" value="InterPro"/>
</dbReference>
<feature type="active site" evidence="6">
    <location>
        <position position="169"/>
    </location>
</feature>
<dbReference type="SUPFAM" id="SSF48619">
    <property type="entry name" value="Phospholipase A2, PLA2"/>
    <property type="match status" value="1"/>
</dbReference>
<dbReference type="PROSITE" id="PS00119">
    <property type="entry name" value="PA2_ASP"/>
    <property type="match status" value="1"/>
</dbReference>
<dbReference type="OrthoDB" id="5841574at2759"/>
<dbReference type="EMBL" id="OU892279">
    <property type="protein sequence ID" value="CAH1128551.1"/>
    <property type="molecule type" value="Genomic_DNA"/>
</dbReference>
<dbReference type="Gene3D" id="3.40.50.1820">
    <property type="entry name" value="alpha/beta hydrolase"/>
    <property type="match status" value="2"/>
</dbReference>
<accession>A0A9P0GQU4</accession>
<evidence type="ECO:0000256" key="7">
    <source>
        <dbReference type="PIRSR" id="PIRSR601211-2"/>
    </source>
</evidence>
<evidence type="ECO:0000256" key="3">
    <source>
        <dbReference type="ARBA" id="ARBA00022525"/>
    </source>
</evidence>
<evidence type="ECO:0000313" key="12">
    <source>
        <dbReference type="Proteomes" id="UP001152799"/>
    </source>
</evidence>
<evidence type="ECO:0000256" key="2">
    <source>
        <dbReference type="ARBA" id="ARBA00005863"/>
    </source>
</evidence>
<dbReference type="InterPro" id="IPR001211">
    <property type="entry name" value="PLA2"/>
</dbReference>
<dbReference type="Proteomes" id="UP001152799">
    <property type="component" value="Chromosome 3"/>
</dbReference>
<comment type="similarity">
    <text evidence="9">Belongs to the phospholipase A2 family.</text>
</comment>
<dbReference type="InterPro" id="IPR033112">
    <property type="entry name" value="PLA2_Asp_AS"/>
</dbReference>
<dbReference type="PRINTS" id="PR00389">
    <property type="entry name" value="PHPHLIPASEA2"/>
</dbReference>
<dbReference type="Gene3D" id="1.20.90.10">
    <property type="entry name" value="Phospholipase A2 domain"/>
    <property type="match status" value="1"/>
</dbReference>
<dbReference type="GO" id="GO:0005509">
    <property type="term" value="F:calcium ion binding"/>
    <property type="evidence" value="ECO:0007669"/>
    <property type="project" value="InterPro"/>
</dbReference>
<keyword evidence="7" id="KW-0479">Metal-binding</keyword>
<evidence type="ECO:0000256" key="9">
    <source>
        <dbReference type="RuleBase" id="RU003654"/>
    </source>
</evidence>
<sequence>MFLKLYYAHFYYLSVVVAGESKFQSRSDDFEESLPLIFPQIFIQPFVNNSKISPQKYYNFTKQTSKTNAPYGYLKGYSLKIPKLKLFEKGPSPDMKLIEQEARTKRGEDLHLKLLFQIKLYTIGVPHLYNMISCATGCNPLKYKGYGCFCGLFGSGIPVDGIDRCCKSHDFCYEIANCPMLLEYFIPYYWKCWYNRPYCAVDHGEYGRSGSCADMLCQCDRALAECLQRYSCPSRSQRAFCKSSPFSRYLNMPQSSTQKLRVLALHGYTQSAGKFREKLPLQRKFKKLADFVFITAPFATPLIDHDIPDTLLNGNQIEPREPNLQKHPITDANGAFEIEEEPVQPEDYPTNDTDSFAWYLRRPNKTNTGHYYRGIRECISFLEKVFEEQGPFDVTKNIKFDFAIVAGGFKFPIDNFYDEKLHVSSLHIYGETDQRVVPERSELVASFFENPTVVSHAGGHFVPCNASQKLQYEPFFIEQWNKKFGGESIKN</sequence>
<dbReference type="GO" id="GO:0005634">
    <property type="term" value="C:nucleus"/>
    <property type="evidence" value="ECO:0007669"/>
    <property type="project" value="TreeGrafter"/>
</dbReference>
<dbReference type="InterPro" id="IPR050593">
    <property type="entry name" value="LovG"/>
</dbReference>
<gene>
    <name evidence="11" type="ORF">CEUTPL_LOCUS7292</name>
</gene>
<feature type="domain" description="Phospholipase A2-like central" evidence="10">
    <location>
        <begin position="127"/>
        <end position="242"/>
    </location>
</feature>
<dbReference type="InterPro" id="IPR029058">
    <property type="entry name" value="AB_hydrolase_fold"/>
</dbReference>
<dbReference type="InterPro" id="IPR005645">
    <property type="entry name" value="FSH-like_dom"/>
</dbReference>
<feature type="active site" evidence="6">
    <location>
        <position position="220"/>
    </location>
</feature>
<evidence type="ECO:0000256" key="1">
    <source>
        <dbReference type="ARBA" id="ARBA00004613"/>
    </source>
</evidence>
<feature type="disulfide bond" evidence="8">
    <location>
        <begin position="199"/>
        <end position="217"/>
    </location>
</feature>
<comment type="similarity">
    <text evidence="2">Belongs to the LovG family.</text>
</comment>
<dbReference type="CDD" id="cd00125">
    <property type="entry name" value="PLA2c"/>
    <property type="match status" value="1"/>
</dbReference>
<dbReference type="SMART" id="SM00085">
    <property type="entry name" value="PA2c"/>
    <property type="match status" value="1"/>
</dbReference>
<comment type="subcellular location">
    <subcellularLocation>
        <location evidence="1">Secreted</location>
    </subcellularLocation>
</comment>
<reference evidence="11" key="1">
    <citation type="submission" date="2022-01" db="EMBL/GenBank/DDBJ databases">
        <authorList>
            <person name="King R."/>
        </authorList>
    </citation>
    <scope>NUCLEOTIDE SEQUENCE</scope>
</reference>
<feature type="disulfide bond" evidence="8">
    <location>
        <begin position="165"/>
        <end position="226"/>
    </location>
</feature>
<keyword evidence="3" id="KW-0964">Secreted</keyword>
<evidence type="ECO:0000313" key="11">
    <source>
        <dbReference type="EMBL" id="CAH1128551.1"/>
    </source>
</evidence>
<feature type="disulfide bond" evidence="8">
    <location>
        <begin position="150"/>
        <end position="166"/>
    </location>
</feature>
<dbReference type="PANTHER" id="PTHR48070:SF6">
    <property type="entry name" value="ESTERASE OVCA2"/>
    <property type="match status" value="1"/>
</dbReference>
<keyword evidence="12" id="KW-1185">Reference proteome</keyword>
<dbReference type="GO" id="GO:0006644">
    <property type="term" value="P:phospholipid metabolic process"/>
    <property type="evidence" value="ECO:0007669"/>
    <property type="project" value="InterPro"/>
</dbReference>
<dbReference type="InterPro" id="IPR016090">
    <property type="entry name" value="PLA2-like_dom"/>
</dbReference>
<evidence type="ECO:0000256" key="8">
    <source>
        <dbReference type="PIRSR" id="PIRSR601211-3"/>
    </source>
</evidence>
<dbReference type="GO" id="GO:0005737">
    <property type="term" value="C:cytoplasm"/>
    <property type="evidence" value="ECO:0007669"/>
    <property type="project" value="TreeGrafter"/>
</dbReference>
<feature type="binding site" evidence="7">
    <location>
        <position position="170"/>
    </location>
    <ligand>
        <name>Ca(2+)</name>
        <dbReference type="ChEBI" id="CHEBI:29108"/>
    </ligand>
</feature>
<dbReference type="PROSITE" id="PS00118">
    <property type="entry name" value="PA2_HIS"/>
    <property type="match status" value="1"/>
</dbReference>
<keyword evidence="5 8" id="KW-1015">Disulfide bond</keyword>
<feature type="binding site" evidence="7">
    <location>
        <position position="151"/>
    </location>
    <ligand>
        <name>Ca(2+)</name>
        <dbReference type="ChEBI" id="CHEBI:29108"/>
    </ligand>
</feature>
<feature type="binding site" evidence="7">
    <location>
        <position position="149"/>
    </location>
    <ligand>
        <name>Ca(2+)</name>
        <dbReference type="ChEBI" id="CHEBI:29108"/>
    </ligand>
</feature>
<dbReference type="GO" id="GO:0050482">
    <property type="term" value="P:arachidonate secretion"/>
    <property type="evidence" value="ECO:0007669"/>
    <property type="project" value="InterPro"/>
</dbReference>
<organism evidence="11 12">
    <name type="scientific">Ceutorhynchus assimilis</name>
    <name type="common">cabbage seed weevil</name>
    <dbReference type="NCBI Taxonomy" id="467358"/>
    <lineage>
        <taxon>Eukaryota</taxon>
        <taxon>Metazoa</taxon>
        <taxon>Ecdysozoa</taxon>
        <taxon>Arthropoda</taxon>
        <taxon>Hexapoda</taxon>
        <taxon>Insecta</taxon>
        <taxon>Pterygota</taxon>
        <taxon>Neoptera</taxon>
        <taxon>Endopterygota</taxon>
        <taxon>Coleoptera</taxon>
        <taxon>Polyphaga</taxon>
        <taxon>Cucujiformia</taxon>
        <taxon>Curculionidae</taxon>
        <taxon>Ceutorhynchinae</taxon>
        <taxon>Ceutorhynchus</taxon>
    </lineage>
</organism>
<keyword evidence="4" id="KW-0378">Hydrolase</keyword>
<evidence type="ECO:0000256" key="6">
    <source>
        <dbReference type="PIRSR" id="PIRSR601211-1"/>
    </source>
</evidence>
<evidence type="ECO:0000256" key="5">
    <source>
        <dbReference type="ARBA" id="ARBA00023157"/>
    </source>
</evidence>
<dbReference type="Pfam" id="PF00068">
    <property type="entry name" value="Phospholip_A2_1"/>
    <property type="match status" value="1"/>
</dbReference>
<dbReference type="GO" id="GO:0005576">
    <property type="term" value="C:extracellular region"/>
    <property type="evidence" value="ECO:0007669"/>
    <property type="project" value="UniProtKB-SubCell"/>
</dbReference>
<dbReference type="InterPro" id="IPR036444">
    <property type="entry name" value="PLipase_A2_dom_sf"/>
</dbReference>
<evidence type="ECO:0000256" key="4">
    <source>
        <dbReference type="ARBA" id="ARBA00022801"/>
    </source>
</evidence>
<evidence type="ECO:0000259" key="10">
    <source>
        <dbReference type="SMART" id="SM00085"/>
    </source>
</evidence>
<dbReference type="GO" id="GO:0004623">
    <property type="term" value="F:phospholipase A2 activity"/>
    <property type="evidence" value="ECO:0007669"/>
    <property type="project" value="InterPro"/>
</dbReference>
<proteinExistence type="inferred from homology"/>
<feature type="disulfide bond" evidence="8">
    <location>
        <begin position="172"/>
        <end position="219"/>
    </location>
</feature>
<comment type="cofactor">
    <cofactor evidence="7">
        <name>Ca(2+)</name>
        <dbReference type="ChEBI" id="CHEBI:29108"/>
    </cofactor>
    <text evidence="7">Binds 1 Ca(2+) ion per subunit.</text>
</comment>